<evidence type="ECO:0000256" key="3">
    <source>
        <dbReference type="ARBA" id="ARBA00023163"/>
    </source>
</evidence>
<keyword evidence="1" id="KW-0805">Transcription regulation</keyword>
<proteinExistence type="predicted"/>
<name>A0A843TJ05_COLES</name>
<dbReference type="InterPro" id="IPR003441">
    <property type="entry name" value="NAC-dom"/>
</dbReference>
<keyword evidence="4" id="KW-0539">Nucleus</keyword>
<evidence type="ECO:0000313" key="7">
    <source>
        <dbReference type="Proteomes" id="UP000652761"/>
    </source>
</evidence>
<dbReference type="SUPFAM" id="SSF101941">
    <property type="entry name" value="NAC domain"/>
    <property type="match status" value="1"/>
</dbReference>
<dbReference type="GO" id="GO:0003677">
    <property type="term" value="F:DNA binding"/>
    <property type="evidence" value="ECO:0007669"/>
    <property type="project" value="UniProtKB-KW"/>
</dbReference>
<evidence type="ECO:0000256" key="2">
    <source>
        <dbReference type="ARBA" id="ARBA00023125"/>
    </source>
</evidence>
<evidence type="ECO:0000256" key="4">
    <source>
        <dbReference type="ARBA" id="ARBA00023242"/>
    </source>
</evidence>
<gene>
    <name evidence="6" type="ORF">Taro_001754</name>
</gene>
<dbReference type="InterPro" id="IPR036093">
    <property type="entry name" value="NAC_dom_sf"/>
</dbReference>
<dbReference type="FunFam" id="2.170.150.80:FF:000006">
    <property type="entry name" value="NAC domain-containing protein 100-like"/>
    <property type="match status" value="1"/>
</dbReference>
<dbReference type="Pfam" id="PF02365">
    <property type="entry name" value="NAM"/>
    <property type="match status" value="1"/>
</dbReference>
<dbReference type="PANTHER" id="PTHR31744:SF114">
    <property type="entry name" value="PROTEIN CUP-SHAPED COTYLEDON 2"/>
    <property type="match status" value="1"/>
</dbReference>
<dbReference type="AlphaFoldDB" id="A0A843TJ05"/>
<organism evidence="6 7">
    <name type="scientific">Colocasia esculenta</name>
    <name type="common">Wild taro</name>
    <name type="synonym">Arum esculentum</name>
    <dbReference type="NCBI Taxonomy" id="4460"/>
    <lineage>
        <taxon>Eukaryota</taxon>
        <taxon>Viridiplantae</taxon>
        <taxon>Streptophyta</taxon>
        <taxon>Embryophyta</taxon>
        <taxon>Tracheophyta</taxon>
        <taxon>Spermatophyta</taxon>
        <taxon>Magnoliopsida</taxon>
        <taxon>Liliopsida</taxon>
        <taxon>Araceae</taxon>
        <taxon>Aroideae</taxon>
        <taxon>Colocasieae</taxon>
        <taxon>Colocasia</taxon>
    </lineage>
</organism>
<feature type="domain" description="NAC" evidence="5">
    <location>
        <begin position="55"/>
        <end position="207"/>
    </location>
</feature>
<keyword evidence="7" id="KW-1185">Reference proteome</keyword>
<dbReference type="PANTHER" id="PTHR31744">
    <property type="entry name" value="PROTEIN CUP-SHAPED COTYLEDON 2-RELATED"/>
    <property type="match status" value="1"/>
</dbReference>
<dbReference type="OrthoDB" id="1424968at2759"/>
<accession>A0A843TJ05</accession>
<protein>
    <recommendedName>
        <fullName evidence="5">NAC domain-containing protein</fullName>
    </recommendedName>
</protein>
<dbReference type="Gene3D" id="2.170.150.80">
    <property type="entry name" value="NAC domain"/>
    <property type="match status" value="1"/>
</dbReference>
<dbReference type="GO" id="GO:0006355">
    <property type="term" value="P:regulation of DNA-templated transcription"/>
    <property type="evidence" value="ECO:0007669"/>
    <property type="project" value="InterPro"/>
</dbReference>
<dbReference type="EMBL" id="NMUH01000038">
    <property type="protein sequence ID" value="MQL69473.1"/>
    <property type="molecule type" value="Genomic_DNA"/>
</dbReference>
<keyword evidence="3" id="KW-0804">Transcription</keyword>
<dbReference type="Proteomes" id="UP000652761">
    <property type="component" value="Unassembled WGS sequence"/>
</dbReference>
<dbReference type="PROSITE" id="PS51005">
    <property type="entry name" value="NAC"/>
    <property type="match status" value="1"/>
</dbReference>
<evidence type="ECO:0000313" key="6">
    <source>
        <dbReference type="EMBL" id="MQL69473.1"/>
    </source>
</evidence>
<evidence type="ECO:0000256" key="1">
    <source>
        <dbReference type="ARBA" id="ARBA00023015"/>
    </source>
</evidence>
<reference evidence="6" key="1">
    <citation type="submission" date="2017-07" db="EMBL/GenBank/DDBJ databases">
        <title>Taro Niue Genome Assembly and Annotation.</title>
        <authorList>
            <person name="Atibalentja N."/>
            <person name="Keating K."/>
            <person name="Fields C.J."/>
        </authorList>
    </citation>
    <scope>NUCLEOTIDE SEQUENCE</scope>
    <source>
        <strain evidence="6">Niue_2</strain>
        <tissue evidence="6">Leaf</tissue>
    </source>
</reference>
<evidence type="ECO:0000259" key="5">
    <source>
        <dbReference type="PROSITE" id="PS51005"/>
    </source>
</evidence>
<keyword evidence="2" id="KW-0238">DNA-binding</keyword>
<sequence>MLGELRVRLSVYSFLPAPTQLPRGSPTTGPLPGWNSPEYQMDLYVHQFETCDGQLPPGFRFHPTDEELITYYLLKKVFDGSFTSRAIAEIDLNKCEPWELPAKAKMGEKEWYFFSLRDRKYPTGLRTNRATDAGYWKATGKDREIYSSRSCTLVGMKKTLVFYRGRAPKGEKSNWVMHEYRLEGKFNYHFLSRSSKDEWVVSRVFQKVGPGSKKVRVGVAGRAAASSGYSDAGSPSSSSVPLLPDASPFSAAATAGDHESCSYGSNAERDHVPCFSTAPLPVPGFAQLLPLASPPPPALRPGAVPSALPIRMLHENLELPSFFPGLSTAPSVAISSVSHMKRDDAVGENWPFDVDRKVDVSRMQLPVGAMVLDCLQSLLPSEQY</sequence>
<comment type="caution">
    <text evidence="6">The sequence shown here is derived from an EMBL/GenBank/DDBJ whole genome shotgun (WGS) entry which is preliminary data.</text>
</comment>